<evidence type="ECO:0000256" key="1">
    <source>
        <dbReference type="SAM" id="SignalP"/>
    </source>
</evidence>
<sequence length="162" mass="17340">MPRRGLLAALAIAASVVVTIPSTALAYDETSASAINVDTRGVALKGYDPVTYFGSGGPQQGKEQFTAQHDGATYHFISAASRDAFLANPGKYAPAFGGFCAMGVALEKKLDVDPQAWKVVDGKLYLNVNKDVQKRWLDNVPGNISQANSNWPKLKDKVPKTL</sequence>
<dbReference type="AlphaFoldDB" id="A0A254N407"/>
<keyword evidence="1" id="KW-0732">Signal</keyword>
<dbReference type="Proteomes" id="UP000197446">
    <property type="component" value="Unassembled WGS sequence"/>
</dbReference>
<dbReference type="OrthoDB" id="344729at2"/>
<feature type="signal peptide" evidence="1">
    <location>
        <begin position="1"/>
        <end position="26"/>
    </location>
</feature>
<protein>
    <recommendedName>
        <fullName evidence="4">YHS domain-containing protein</fullName>
    </recommendedName>
</protein>
<reference evidence="2 3" key="1">
    <citation type="journal article" date="2007" name="Int. J. Syst. Evol. Microbiol.">
        <title>Description of Pelomonas aquatica sp. nov. and Pelomonas puraquae sp. nov., isolated from industrial and haemodialysis water.</title>
        <authorList>
            <person name="Gomila M."/>
            <person name="Bowien B."/>
            <person name="Falsen E."/>
            <person name="Moore E.R."/>
            <person name="Lalucat J."/>
        </authorList>
    </citation>
    <scope>NUCLEOTIDE SEQUENCE [LARGE SCALE GENOMIC DNA]</scope>
    <source>
        <strain evidence="2 3">CCUG 52769</strain>
    </source>
</reference>
<accession>A0A254N407</accession>
<dbReference type="EMBL" id="NISI01000014">
    <property type="protein sequence ID" value="OWR00830.1"/>
    <property type="molecule type" value="Genomic_DNA"/>
</dbReference>
<proteinExistence type="predicted"/>
<evidence type="ECO:0000313" key="2">
    <source>
        <dbReference type="EMBL" id="OWR00830.1"/>
    </source>
</evidence>
<name>A0A254N407_9BURK</name>
<organism evidence="2 3">
    <name type="scientific">Roseateles puraquae</name>
    <dbReference type="NCBI Taxonomy" id="431059"/>
    <lineage>
        <taxon>Bacteria</taxon>
        <taxon>Pseudomonadati</taxon>
        <taxon>Pseudomonadota</taxon>
        <taxon>Betaproteobacteria</taxon>
        <taxon>Burkholderiales</taxon>
        <taxon>Sphaerotilaceae</taxon>
        <taxon>Roseateles</taxon>
    </lineage>
</organism>
<gene>
    <name evidence="2" type="ORF">CDO81_24175</name>
</gene>
<evidence type="ECO:0008006" key="4">
    <source>
        <dbReference type="Google" id="ProtNLM"/>
    </source>
</evidence>
<comment type="caution">
    <text evidence="2">The sequence shown here is derived from an EMBL/GenBank/DDBJ whole genome shotgun (WGS) entry which is preliminary data.</text>
</comment>
<feature type="chain" id="PRO_5012942439" description="YHS domain-containing protein" evidence="1">
    <location>
        <begin position="27"/>
        <end position="162"/>
    </location>
</feature>
<keyword evidence="3" id="KW-1185">Reference proteome</keyword>
<dbReference type="NCBIfam" id="NF041384">
    <property type="entry name" value="YHS_seleno_dom"/>
    <property type="match status" value="1"/>
</dbReference>
<evidence type="ECO:0000313" key="3">
    <source>
        <dbReference type="Proteomes" id="UP000197446"/>
    </source>
</evidence>